<name>A0A221KIZ1_VITFI</name>
<dbReference type="Pfam" id="PF07603">
    <property type="entry name" value="Lcl_C"/>
    <property type="match status" value="1"/>
</dbReference>
<accession>A0A221KIZ1</accession>
<dbReference type="AlphaFoldDB" id="A0A221KIZ1"/>
<evidence type="ECO:0000313" key="3">
    <source>
        <dbReference type="EMBL" id="ASM79014.1"/>
    </source>
</evidence>
<organism evidence="3 4">
    <name type="scientific">Vitreoscilla filiformis</name>
    <dbReference type="NCBI Taxonomy" id="63"/>
    <lineage>
        <taxon>Bacteria</taxon>
        <taxon>Pseudomonadati</taxon>
        <taxon>Pseudomonadota</taxon>
        <taxon>Betaproteobacteria</taxon>
        <taxon>Neisseriales</taxon>
        <taxon>Neisseriaceae</taxon>
        <taxon>Vitreoscilla</taxon>
    </lineage>
</organism>
<keyword evidence="4" id="KW-1185">Reference proteome</keyword>
<evidence type="ECO:0000256" key="1">
    <source>
        <dbReference type="SAM" id="SignalP"/>
    </source>
</evidence>
<feature type="signal peptide" evidence="1">
    <location>
        <begin position="1"/>
        <end position="24"/>
    </location>
</feature>
<feature type="chain" id="PRO_5012442984" description="Lcl C-terminal domain-containing protein" evidence="1">
    <location>
        <begin position="25"/>
        <end position="238"/>
    </location>
</feature>
<reference evidence="3 4" key="1">
    <citation type="submission" date="2017-07" db="EMBL/GenBank/DDBJ databases">
        <title>Complete Genome Sequence of the cosmetic ferment Vitreoscilla filiformis (ATCC15551).</title>
        <authorList>
            <person name="Contreras S."/>
            <person name="Sagory-Zalkind P."/>
            <person name="Blanquart H."/>
            <person name="Iltis A."/>
            <person name="Morand S.C."/>
        </authorList>
    </citation>
    <scope>NUCLEOTIDE SEQUENCE [LARGE SCALE GENOMIC DNA]</scope>
    <source>
        <strain evidence="3 4">ATCC 15551</strain>
    </source>
</reference>
<gene>
    <name evidence="3" type="ORF">VITFI_CDS3237</name>
</gene>
<feature type="domain" description="Lcl C-terminal" evidence="2">
    <location>
        <begin position="104"/>
        <end position="235"/>
    </location>
</feature>
<sequence>MQSKIYWAACAALAGLAASPAAHAKMPLNDTGMRACVDFDAGYFVQDCTDTGQDGEFGRDVTHKKNSDGRLGFSYRKICNNGEAAGTGSCPADPKFGTAATAWGCTEDRVTGLVWEIKRPTGLRTITAIYAKKPGGFYPTAAGFVATVNRRSMCGAGDWRLPTVMELQSIVNYQYADYWLNPNLQFEPEQTWFPESFTYYFNSYMTADEKSAQSNWTVNKGAVSYSSSGHVRLVRNAR</sequence>
<evidence type="ECO:0000313" key="4">
    <source>
        <dbReference type="Proteomes" id="UP000199729"/>
    </source>
</evidence>
<dbReference type="KEGG" id="vff:VITFI_CDS3237"/>
<evidence type="ECO:0000259" key="2">
    <source>
        <dbReference type="Pfam" id="PF07603"/>
    </source>
</evidence>
<protein>
    <recommendedName>
        <fullName evidence="2">Lcl C-terminal domain-containing protein</fullName>
    </recommendedName>
</protein>
<proteinExistence type="predicted"/>
<dbReference type="Proteomes" id="UP000199729">
    <property type="component" value="Chromosome"/>
</dbReference>
<dbReference type="EMBL" id="CP022423">
    <property type="protein sequence ID" value="ASM79014.1"/>
    <property type="molecule type" value="Genomic_DNA"/>
</dbReference>
<dbReference type="InterPro" id="IPR011460">
    <property type="entry name" value="Lcl_C"/>
</dbReference>
<keyword evidence="1" id="KW-0732">Signal</keyword>